<proteinExistence type="predicted"/>
<sequence>MNVRSIKETCLYVTDLERCRAFYEGALGLPLLSLVPGRHVFFRAGASVLLCFVAEQTEREVHLPPHGAHGVQHFAFEVARSDYDSTRSTLSAAGIPITHDHEWPNGRRSFYFSDPDGHLAEVVEEGLWE</sequence>
<dbReference type="Proteomes" id="UP001501725">
    <property type="component" value="Unassembled WGS sequence"/>
</dbReference>
<dbReference type="Gene3D" id="3.10.180.10">
    <property type="entry name" value="2,3-Dihydroxybiphenyl 1,2-Dioxygenase, domain 1"/>
    <property type="match status" value="1"/>
</dbReference>
<dbReference type="Pfam" id="PF00903">
    <property type="entry name" value="Glyoxalase"/>
    <property type="match status" value="1"/>
</dbReference>
<name>A0ABP8HM99_9BACT</name>
<dbReference type="InterPro" id="IPR050383">
    <property type="entry name" value="GlyoxalaseI/FosfomycinResist"/>
</dbReference>
<evidence type="ECO:0000313" key="2">
    <source>
        <dbReference type="EMBL" id="GAA4341307.1"/>
    </source>
</evidence>
<organism evidence="2 3">
    <name type="scientific">Flaviaesturariibacter amylovorans</name>
    <dbReference type="NCBI Taxonomy" id="1084520"/>
    <lineage>
        <taxon>Bacteria</taxon>
        <taxon>Pseudomonadati</taxon>
        <taxon>Bacteroidota</taxon>
        <taxon>Chitinophagia</taxon>
        <taxon>Chitinophagales</taxon>
        <taxon>Chitinophagaceae</taxon>
        <taxon>Flaviaestuariibacter</taxon>
    </lineage>
</organism>
<evidence type="ECO:0000313" key="3">
    <source>
        <dbReference type="Proteomes" id="UP001501725"/>
    </source>
</evidence>
<dbReference type="InterPro" id="IPR004360">
    <property type="entry name" value="Glyas_Fos-R_dOase_dom"/>
</dbReference>
<evidence type="ECO:0000259" key="1">
    <source>
        <dbReference type="PROSITE" id="PS51819"/>
    </source>
</evidence>
<feature type="domain" description="VOC" evidence="1">
    <location>
        <begin position="5"/>
        <end position="125"/>
    </location>
</feature>
<comment type="caution">
    <text evidence="2">The sequence shown here is derived from an EMBL/GenBank/DDBJ whole genome shotgun (WGS) entry which is preliminary data.</text>
</comment>
<dbReference type="PROSITE" id="PS51819">
    <property type="entry name" value="VOC"/>
    <property type="match status" value="1"/>
</dbReference>
<gene>
    <name evidence="2" type="ORF">GCM10023184_39600</name>
</gene>
<dbReference type="PANTHER" id="PTHR21366">
    <property type="entry name" value="GLYOXALASE FAMILY PROTEIN"/>
    <property type="match status" value="1"/>
</dbReference>
<dbReference type="InterPro" id="IPR037523">
    <property type="entry name" value="VOC_core"/>
</dbReference>
<dbReference type="InterPro" id="IPR029068">
    <property type="entry name" value="Glyas_Bleomycin-R_OHBP_Dase"/>
</dbReference>
<dbReference type="SUPFAM" id="SSF54593">
    <property type="entry name" value="Glyoxalase/Bleomycin resistance protein/Dihydroxybiphenyl dioxygenase"/>
    <property type="match status" value="1"/>
</dbReference>
<accession>A0ABP8HM99</accession>
<keyword evidence="3" id="KW-1185">Reference proteome</keyword>
<dbReference type="EMBL" id="BAABGY010000015">
    <property type="protein sequence ID" value="GAA4341307.1"/>
    <property type="molecule type" value="Genomic_DNA"/>
</dbReference>
<dbReference type="PANTHER" id="PTHR21366:SF22">
    <property type="entry name" value="VOC DOMAIN-CONTAINING PROTEIN"/>
    <property type="match status" value="1"/>
</dbReference>
<reference evidence="3" key="1">
    <citation type="journal article" date="2019" name="Int. J. Syst. Evol. Microbiol.">
        <title>The Global Catalogue of Microorganisms (GCM) 10K type strain sequencing project: providing services to taxonomists for standard genome sequencing and annotation.</title>
        <authorList>
            <consortium name="The Broad Institute Genomics Platform"/>
            <consortium name="The Broad Institute Genome Sequencing Center for Infectious Disease"/>
            <person name="Wu L."/>
            <person name="Ma J."/>
        </authorList>
    </citation>
    <scope>NUCLEOTIDE SEQUENCE [LARGE SCALE GENOMIC DNA]</scope>
    <source>
        <strain evidence="3">JCM 17919</strain>
    </source>
</reference>
<dbReference type="RefSeq" id="WP_345257635.1">
    <property type="nucleotide sequence ID" value="NZ_BAABGY010000015.1"/>
</dbReference>
<protein>
    <submittedName>
        <fullName evidence="2">VOC family protein</fullName>
    </submittedName>
</protein>